<evidence type="ECO:0000256" key="1">
    <source>
        <dbReference type="SAM" id="MobiDB-lite"/>
    </source>
</evidence>
<name>A0ABQ5CJI3_9ASTR</name>
<sequence length="85" mass="9050">MAGSGGVLLAKHSIESNDGRGGGGLVVHRDGADEGEVNGRGVDLGVFKSLLGEIHVDVIGEREREREREREIGGDTIEVNRGTIW</sequence>
<keyword evidence="3" id="KW-1185">Reference proteome</keyword>
<organism evidence="2 3">
    <name type="scientific">Tanacetum coccineum</name>
    <dbReference type="NCBI Taxonomy" id="301880"/>
    <lineage>
        <taxon>Eukaryota</taxon>
        <taxon>Viridiplantae</taxon>
        <taxon>Streptophyta</taxon>
        <taxon>Embryophyta</taxon>
        <taxon>Tracheophyta</taxon>
        <taxon>Spermatophyta</taxon>
        <taxon>Magnoliopsida</taxon>
        <taxon>eudicotyledons</taxon>
        <taxon>Gunneridae</taxon>
        <taxon>Pentapetalae</taxon>
        <taxon>asterids</taxon>
        <taxon>campanulids</taxon>
        <taxon>Asterales</taxon>
        <taxon>Asteraceae</taxon>
        <taxon>Asteroideae</taxon>
        <taxon>Anthemideae</taxon>
        <taxon>Anthemidinae</taxon>
        <taxon>Tanacetum</taxon>
    </lineage>
</organism>
<proteinExistence type="predicted"/>
<accession>A0ABQ5CJI3</accession>
<comment type="caution">
    <text evidence="2">The sequence shown here is derived from an EMBL/GenBank/DDBJ whole genome shotgun (WGS) entry which is preliminary data.</text>
</comment>
<dbReference type="EMBL" id="BQNB010014361">
    <property type="protein sequence ID" value="GJT27251.1"/>
    <property type="molecule type" value="Genomic_DNA"/>
</dbReference>
<evidence type="ECO:0000313" key="3">
    <source>
        <dbReference type="Proteomes" id="UP001151760"/>
    </source>
</evidence>
<feature type="region of interest" description="Disordered" evidence="1">
    <location>
        <begin position="13"/>
        <end position="32"/>
    </location>
</feature>
<reference evidence="2" key="2">
    <citation type="submission" date="2022-01" db="EMBL/GenBank/DDBJ databases">
        <authorList>
            <person name="Yamashiro T."/>
            <person name="Shiraishi A."/>
            <person name="Satake H."/>
            <person name="Nakayama K."/>
        </authorList>
    </citation>
    <scope>NUCLEOTIDE SEQUENCE</scope>
</reference>
<reference evidence="2" key="1">
    <citation type="journal article" date="2022" name="Int. J. Mol. Sci.">
        <title>Draft Genome of Tanacetum Coccineum: Genomic Comparison of Closely Related Tanacetum-Family Plants.</title>
        <authorList>
            <person name="Yamashiro T."/>
            <person name="Shiraishi A."/>
            <person name="Nakayama K."/>
            <person name="Satake H."/>
        </authorList>
    </citation>
    <scope>NUCLEOTIDE SEQUENCE</scope>
</reference>
<dbReference type="Proteomes" id="UP001151760">
    <property type="component" value="Unassembled WGS sequence"/>
</dbReference>
<protein>
    <submittedName>
        <fullName evidence="2">Uncharacterized protein</fullName>
    </submittedName>
</protein>
<evidence type="ECO:0000313" key="2">
    <source>
        <dbReference type="EMBL" id="GJT27251.1"/>
    </source>
</evidence>
<gene>
    <name evidence="2" type="ORF">Tco_0907526</name>
</gene>